<protein>
    <submittedName>
        <fullName evidence="2">Uncharacterized protein</fullName>
    </submittedName>
</protein>
<organism evidence="2 3">
    <name type="scientific">Stephania yunnanensis</name>
    <dbReference type="NCBI Taxonomy" id="152371"/>
    <lineage>
        <taxon>Eukaryota</taxon>
        <taxon>Viridiplantae</taxon>
        <taxon>Streptophyta</taxon>
        <taxon>Embryophyta</taxon>
        <taxon>Tracheophyta</taxon>
        <taxon>Spermatophyta</taxon>
        <taxon>Magnoliopsida</taxon>
        <taxon>Ranunculales</taxon>
        <taxon>Menispermaceae</taxon>
        <taxon>Menispermoideae</taxon>
        <taxon>Cissampelideae</taxon>
        <taxon>Stephania</taxon>
    </lineage>
</organism>
<evidence type="ECO:0000256" key="1">
    <source>
        <dbReference type="SAM" id="MobiDB-lite"/>
    </source>
</evidence>
<feature type="compositionally biased region" description="Acidic residues" evidence="1">
    <location>
        <begin position="177"/>
        <end position="196"/>
    </location>
</feature>
<gene>
    <name evidence="2" type="ORF">Syun_026968</name>
</gene>
<feature type="region of interest" description="Disordered" evidence="1">
    <location>
        <begin position="537"/>
        <end position="590"/>
    </location>
</feature>
<evidence type="ECO:0000313" key="2">
    <source>
        <dbReference type="EMBL" id="KAK9092057.1"/>
    </source>
</evidence>
<feature type="compositionally biased region" description="Basic and acidic residues" evidence="1">
    <location>
        <begin position="706"/>
        <end position="717"/>
    </location>
</feature>
<evidence type="ECO:0000313" key="3">
    <source>
        <dbReference type="Proteomes" id="UP001420932"/>
    </source>
</evidence>
<keyword evidence="3" id="KW-1185">Reference proteome</keyword>
<dbReference type="EMBL" id="JBBNAF010000012">
    <property type="protein sequence ID" value="KAK9092057.1"/>
    <property type="molecule type" value="Genomic_DNA"/>
</dbReference>
<proteinExistence type="predicted"/>
<name>A0AAP0EJT1_9MAGN</name>
<comment type="caution">
    <text evidence="2">The sequence shown here is derived from an EMBL/GenBank/DDBJ whole genome shotgun (WGS) entry which is preliminary data.</text>
</comment>
<accession>A0AAP0EJT1</accession>
<dbReference type="Proteomes" id="UP001420932">
    <property type="component" value="Unassembled WGS sequence"/>
</dbReference>
<feature type="compositionally biased region" description="Low complexity" evidence="1">
    <location>
        <begin position="566"/>
        <end position="577"/>
    </location>
</feature>
<reference evidence="2 3" key="1">
    <citation type="submission" date="2024-01" db="EMBL/GenBank/DDBJ databases">
        <title>Genome assemblies of Stephania.</title>
        <authorList>
            <person name="Yang L."/>
        </authorList>
    </citation>
    <scope>NUCLEOTIDE SEQUENCE [LARGE SCALE GENOMIC DNA]</scope>
    <source>
        <strain evidence="2">YNDBR</strain>
        <tissue evidence="2">Leaf</tissue>
    </source>
</reference>
<dbReference type="AlphaFoldDB" id="A0AAP0EJT1"/>
<feature type="region of interest" description="Disordered" evidence="1">
    <location>
        <begin position="706"/>
        <end position="729"/>
    </location>
</feature>
<feature type="region of interest" description="Disordered" evidence="1">
    <location>
        <begin position="173"/>
        <end position="198"/>
    </location>
</feature>
<sequence>MQERQSCAGLVKNGALCGGNRGCLLEFNGTSSASMDCEEQEEKKGNVSNVVAKISAELHLERQRNAELLARISLLESQLLQERERSCLAHQDGGLNAEERPFKKFKRQKTAPTRNDFEYVEVAENKDLVMEAKNRTLNNAVENRAQQNGLVNWMSMDDAPVLNFEKLRDRDFTAGWEESDDSEDEDDGRGDEAEIDNCDRKIDHESQASDTLESNLHEVCIASEGSTQYLARSPWTQNEMTFTNPSQEINGVQNKDVLRPNARFVGLKKEHKKHKRKEVKNNKGCKMQLETLHLEMEISCKGSAGTSSNKKSLKVPFRPKEIKRMLQSEGLQLKNAQSHTIRKIIVFASLGIRHGCEDIHELDFNHFKILHKGEPYISVKNPGEHVLYEYPGVRQKIFYPNRQNPTLCPVQILEEEKAMRPPDDDCPSYLFLCIKYGGRTRNLPQNEYVRQRMGRNKLKSFGPLLCRMAKLVRIRSGSFFFKALGITLLFMAGFSGDLVQRETKYRNLDLLQKYYRSDEEAAGEELFHSDSTLISNASPNSKPLTGSAKKLISKRQASSAAKTRNPPISSGSPSVPSTARPPSQPSQFGLTGYPSLHSNALIGFHSLPPSTAADTAVSNVPNSISIPSLPYHIGRNTTLLHHAANAIVPMAYWPHPNAFPRFPYTVSYGYRPFPHSGNCVSFRPPLPYNYGYSSFTPRPVVHVAKKDLEDADSETHDGSSSQAAPRRKK</sequence>